<comment type="caution">
    <text evidence="1">The sequence shown here is derived from an EMBL/GenBank/DDBJ whole genome shotgun (WGS) entry which is preliminary data.</text>
</comment>
<dbReference type="Gene3D" id="3.30.429.10">
    <property type="entry name" value="Macrophage Migration Inhibitory Factor"/>
    <property type="match status" value="1"/>
</dbReference>
<dbReference type="InterPro" id="IPR037479">
    <property type="entry name" value="Tauto_MSAD"/>
</dbReference>
<protein>
    <submittedName>
        <fullName evidence="1">Decarboxylase</fullName>
    </submittedName>
</protein>
<dbReference type="SUPFAM" id="SSF55331">
    <property type="entry name" value="Tautomerase/MIF"/>
    <property type="match status" value="1"/>
</dbReference>
<reference evidence="1 2" key="1">
    <citation type="journal article" date="2016" name="Front. Microbiol.">
        <title>Genomic Resource of Rice Seed Associated Bacteria.</title>
        <authorList>
            <person name="Midha S."/>
            <person name="Bansal K."/>
            <person name="Sharma S."/>
            <person name="Kumar N."/>
            <person name="Patil P.P."/>
            <person name="Chaudhry V."/>
            <person name="Patil P.B."/>
        </authorList>
    </citation>
    <scope>NUCLEOTIDE SEQUENCE [LARGE SCALE GENOMIC DNA]</scope>
    <source>
        <strain evidence="1 2">SA3</strain>
    </source>
</reference>
<sequence>MPFTRIILRQGYSDAQLTQISDILQQSLEDEFAVPPGDRFQVFEELPARLRVFDRHYKSRGRSENFVQFMITAGKPRSREQKHKLCRRLCQQLSQSLEIDPQDVMVIIQFNTVDDWSFSDGCLMSEEARFHE</sequence>
<dbReference type="Proteomes" id="UP000071979">
    <property type="component" value="Unassembled WGS sequence"/>
</dbReference>
<name>A0A8E1RWI4_9GAMM</name>
<dbReference type="RefSeq" id="WP_058776138.1">
    <property type="nucleotide sequence ID" value="NZ_LDSD01000014.1"/>
</dbReference>
<dbReference type="InterPro" id="IPR014347">
    <property type="entry name" value="Tautomerase/MIF_sf"/>
</dbReference>
<dbReference type="AlphaFoldDB" id="A0A8E1RWI4"/>
<organism evidence="1 2">
    <name type="scientific">Pantoea dispersa</name>
    <dbReference type="NCBI Taxonomy" id="59814"/>
    <lineage>
        <taxon>Bacteria</taxon>
        <taxon>Pseudomonadati</taxon>
        <taxon>Pseudomonadota</taxon>
        <taxon>Gammaproteobacteria</taxon>
        <taxon>Enterobacterales</taxon>
        <taxon>Erwiniaceae</taxon>
        <taxon>Pantoea</taxon>
    </lineage>
</organism>
<dbReference type="PANTHER" id="PTHR38460">
    <property type="entry name" value="TAUTOMERASE YOLI-RELATED"/>
    <property type="match status" value="1"/>
</dbReference>
<accession>A0A8E1RWI4</accession>
<dbReference type="Pfam" id="PF14552">
    <property type="entry name" value="Tautomerase_2"/>
    <property type="match status" value="1"/>
</dbReference>
<dbReference type="EMBL" id="LDSE01000031">
    <property type="protein sequence ID" value="KTS66309.1"/>
    <property type="molecule type" value="Genomic_DNA"/>
</dbReference>
<evidence type="ECO:0000313" key="2">
    <source>
        <dbReference type="Proteomes" id="UP000071979"/>
    </source>
</evidence>
<dbReference type="PANTHER" id="PTHR38460:SF1">
    <property type="entry name" value="TAUTOMERASE YOLI-RELATED"/>
    <property type="match status" value="1"/>
</dbReference>
<gene>
    <name evidence="1" type="ORF">SA3R_17705</name>
</gene>
<proteinExistence type="predicted"/>
<evidence type="ECO:0000313" key="1">
    <source>
        <dbReference type="EMBL" id="KTS66309.1"/>
    </source>
</evidence>